<keyword evidence="3" id="KW-0808">Transferase</keyword>
<dbReference type="SUPFAM" id="SSF55729">
    <property type="entry name" value="Acyl-CoA N-acyltransferases (Nat)"/>
    <property type="match status" value="1"/>
</dbReference>
<feature type="domain" description="N-acetyltransferase" evidence="2">
    <location>
        <begin position="77"/>
        <end position="235"/>
    </location>
</feature>
<dbReference type="Gene3D" id="3.40.630.30">
    <property type="match status" value="1"/>
</dbReference>
<feature type="compositionally biased region" description="Basic residues" evidence="1">
    <location>
        <begin position="1"/>
        <end position="17"/>
    </location>
</feature>
<sequence length="244" mass="26952">MRVPVGRHRPRPVRGARRHDGGRSLPARPLDLVLDQGLGCGGGGANAMSLLRRSASWRDVTLTTDRLLLRAPRAGDEDGAAASVGHWEVVRMLAQVPWPYGRAEAVRYVEQAQAEMDGRRALHFFLVDEAGIAGGFGLAFSPVSLFAPAPVLGYWLSPDRWGRGYATEAGRAVLDHAFRTMKLKAVRSGVFFDNPASLRVQEKLGFEVVGRSEVFCLARAKTLSHIDTLMTRDRYFERRAEEGR</sequence>
<evidence type="ECO:0000313" key="4">
    <source>
        <dbReference type="Proteomes" id="UP000332515"/>
    </source>
</evidence>
<dbReference type="GO" id="GO:0016747">
    <property type="term" value="F:acyltransferase activity, transferring groups other than amino-acyl groups"/>
    <property type="evidence" value="ECO:0007669"/>
    <property type="project" value="InterPro"/>
</dbReference>
<evidence type="ECO:0000256" key="1">
    <source>
        <dbReference type="SAM" id="MobiDB-lite"/>
    </source>
</evidence>
<reference evidence="3 4" key="1">
    <citation type="submission" date="2019-09" db="EMBL/GenBank/DDBJ databases">
        <title>Segnochrobactrum spirostomi gen. nov., sp. nov., isolated from the ciliate Spirostomum cf. yagiui and description of a novel family, Segnochrobactraceae fam. nov. within the order Rhizobiales of the class Alphaproteobacteria.</title>
        <authorList>
            <person name="Akter S."/>
            <person name="Shazib S.U.A."/>
            <person name="Shin M.K."/>
        </authorList>
    </citation>
    <scope>NUCLEOTIDE SEQUENCE [LARGE SCALE GENOMIC DNA]</scope>
    <source>
        <strain evidence="3 4">Sp-1</strain>
    </source>
</reference>
<dbReference type="InterPro" id="IPR016181">
    <property type="entry name" value="Acyl_CoA_acyltransferase"/>
</dbReference>
<dbReference type="AlphaFoldDB" id="A0A6A7Y1G9"/>
<name>A0A6A7Y1G9_9HYPH</name>
<evidence type="ECO:0000313" key="3">
    <source>
        <dbReference type="EMBL" id="MQT12783.1"/>
    </source>
</evidence>
<comment type="caution">
    <text evidence="3">The sequence shown here is derived from an EMBL/GenBank/DDBJ whole genome shotgun (WGS) entry which is preliminary data.</text>
</comment>
<dbReference type="InterPro" id="IPR000182">
    <property type="entry name" value="GNAT_dom"/>
</dbReference>
<feature type="region of interest" description="Disordered" evidence="1">
    <location>
        <begin position="1"/>
        <end position="27"/>
    </location>
</feature>
<proteinExistence type="predicted"/>
<protein>
    <submittedName>
        <fullName evidence="3">GNAT family N-acetyltransferase</fullName>
    </submittedName>
</protein>
<evidence type="ECO:0000259" key="2">
    <source>
        <dbReference type="PROSITE" id="PS51186"/>
    </source>
</evidence>
<gene>
    <name evidence="3" type="ORF">F0357_08985</name>
</gene>
<dbReference type="Proteomes" id="UP000332515">
    <property type="component" value="Unassembled WGS sequence"/>
</dbReference>
<dbReference type="PROSITE" id="PS51186">
    <property type="entry name" value="GNAT"/>
    <property type="match status" value="1"/>
</dbReference>
<dbReference type="InterPro" id="IPR051531">
    <property type="entry name" value="N-acetyltransferase"/>
</dbReference>
<keyword evidence="4" id="KW-1185">Reference proteome</keyword>
<accession>A0A6A7Y1G9</accession>
<dbReference type="Pfam" id="PF13302">
    <property type="entry name" value="Acetyltransf_3"/>
    <property type="match status" value="1"/>
</dbReference>
<organism evidence="3 4">
    <name type="scientific">Segnochrobactrum spirostomi</name>
    <dbReference type="NCBI Taxonomy" id="2608987"/>
    <lineage>
        <taxon>Bacteria</taxon>
        <taxon>Pseudomonadati</taxon>
        <taxon>Pseudomonadota</taxon>
        <taxon>Alphaproteobacteria</taxon>
        <taxon>Hyphomicrobiales</taxon>
        <taxon>Segnochrobactraceae</taxon>
        <taxon>Segnochrobactrum</taxon>
    </lineage>
</organism>
<dbReference type="PANTHER" id="PTHR43792">
    <property type="entry name" value="GNAT FAMILY, PUTATIVE (AFU_ORTHOLOGUE AFUA_3G00765)-RELATED-RELATED"/>
    <property type="match status" value="1"/>
</dbReference>
<dbReference type="EMBL" id="VWNA01000001">
    <property type="protein sequence ID" value="MQT12783.1"/>
    <property type="molecule type" value="Genomic_DNA"/>
</dbReference>